<reference evidence="2" key="1">
    <citation type="submission" date="2017-07" db="EMBL/GenBank/DDBJ databases">
        <title>Taro Niue Genome Assembly and Annotation.</title>
        <authorList>
            <person name="Atibalentja N."/>
            <person name="Keating K."/>
            <person name="Fields C.J."/>
        </authorList>
    </citation>
    <scope>NUCLEOTIDE SEQUENCE</scope>
    <source>
        <strain evidence="2">Niue_2</strain>
        <tissue evidence="2">Leaf</tissue>
    </source>
</reference>
<evidence type="ECO:0000313" key="3">
    <source>
        <dbReference type="Proteomes" id="UP000652761"/>
    </source>
</evidence>
<feature type="region of interest" description="Disordered" evidence="1">
    <location>
        <begin position="85"/>
        <end position="117"/>
    </location>
</feature>
<accession>A0A843TRV7</accession>
<dbReference type="InterPro" id="IPR008507">
    <property type="entry name" value="DUF789"/>
</dbReference>
<sequence>TSVQNLRDEWQLGTDDTVKYFNLEDLWDCYDEWSAYGVGAPICLNNNEAVVQYYTPFLSGIQLYTGKAGHMRNLREDTYLEIETDSMSSDSEGAKLSRTDSNSSNRTWDSEDSGTDQEMNMKIRERLGRLYFQYFDYAGPHLRLPLKDMINKLAETYPGLNSLTSIDLSPSSWMAVAWYPIYHIPSQRNPKELYSAFLTYHTLSSSFQ</sequence>
<dbReference type="Pfam" id="PF05623">
    <property type="entry name" value="DUF789"/>
    <property type="match status" value="1"/>
</dbReference>
<dbReference type="EMBL" id="NMUH01000123">
    <property type="protein sequence ID" value="MQL72183.1"/>
    <property type="molecule type" value="Genomic_DNA"/>
</dbReference>
<proteinExistence type="predicted"/>
<dbReference type="AlphaFoldDB" id="A0A843TRV7"/>
<comment type="caution">
    <text evidence="2">The sequence shown here is derived from an EMBL/GenBank/DDBJ whole genome shotgun (WGS) entry which is preliminary data.</text>
</comment>
<organism evidence="2 3">
    <name type="scientific">Colocasia esculenta</name>
    <name type="common">Wild taro</name>
    <name type="synonym">Arum esculentum</name>
    <dbReference type="NCBI Taxonomy" id="4460"/>
    <lineage>
        <taxon>Eukaryota</taxon>
        <taxon>Viridiplantae</taxon>
        <taxon>Streptophyta</taxon>
        <taxon>Embryophyta</taxon>
        <taxon>Tracheophyta</taxon>
        <taxon>Spermatophyta</taxon>
        <taxon>Magnoliopsida</taxon>
        <taxon>Liliopsida</taxon>
        <taxon>Araceae</taxon>
        <taxon>Aroideae</taxon>
        <taxon>Colocasieae</taxon>
        <taxon>Colocasia</taxon>
    </lineage>
</organism>
<dbReference type="PANTHER" id="PTHR31343">
    <property type="entry name" value="T15D22.8"/>
    <property type="match status" value="1"/>
</dbReference>
<evidence type="ECO:0000313" key="2">
    <source>
        <dbReference type="EMBL" id="MQL72183.1"/>
    </source>
</evidence>
<dbReference type="Proteomes" id="UP000652761">
    <property type="component" value="Unassembled WGS sequence"/>
</dbReference>
<gene>
    <name evidence="2" type="ORF">Taro_004565</name>
</gene>
<keyword evidence="3" id="KW-1185">Reference proteome</keyword>
<protein>
    <submittedName>
        <fullName evidence="2">Uncharacterized protein</fullName>
    </submittedName>
</protein>
<feature type="non-terminal residue" evidence="2">
    <location>
        <position position="208"/>
    </location>
</feature>
<dbReference type="PANTHER" id="PTHR31343:SF29">
    <property type="entry name" value="DUF789 DOMAIN-CONTAINING PROTEIN"/>
    <property type="match status" value="1"/>
</dbReference>
<evidence type="ECO:0000256" key="1">
    <source>
        <dbReference type="SAM" id="MobiDB-lite"/>
    </source>
</evidence>
<feature type="non-terminal residue" evidence="2">
    <location>
        <position position="1"/>
    </location>
</feature>
<name>A0A843TRV7_COLES</name>
<dbReference type="OrthoDB" id="1896065at2759"/>